<dbReference type="Proteomes" id="UP001438707">
    <property type="component" value="Unassembled WGS sequence"/>
</dbReference>
<dbReference type="EMBL" id="JALJOS010000033">
    <property type="protein sequence ID" value="KAK9822326.1"/>
    <property type="molecule type" value="Genomic_DNA"/>
</dbReference>
<dbReference type="PANTHER" id="PTHR12136">
    <property type="entry name" value="ENHANCED DISEASE RESISTANCE-RELATED"/>
    <property type="match status" value="1"/>
</dbReference>
<proteinExistence type="predicted"/>
<keyword evidence="3" id="KW-1185">Reference proteome</keyword>
<gene>
    <name evidence="2" type="ORF">WJX74_007890</name>
</gene>
<dbReference type="PANTHER" id="PTHR12136:SF41">
    <property type="entry name" value="PLECKSTRIN HOMOLOGY (PH) AND LIPID-BINDING START DOMAINS-CONTAINING PROTEIN"/>
    <property type="match status" value="1"/>
</dbReference>
<protein>
    <recommendedName>
        <fullName evidence="1">Protein ENHANCED DISEASE RESISTANCE 2 C-terminal domain-containing protein</fullName>
    </recommendedName>
</protein>
<evidence type="ECO:0000313" key="2">
    <source>
        <dbReference type="EMBL" id="KAK9822326.1"/>
    </source>
</evidence>
<comment type="caution">
    <text evidence="2">The sequence shown here is derived from an EMBL/GenBank/DDBJ whole genome shotgun (WGS) entry which is preliminary data.</text>
</comment>
<evidence type="ECO:0000313" key="3">
    <source>
        <dbReference type="Proteomes" id="UP001438707"/>
    </source>
</evidence>
<dbReference type="InterPro" id="IPR045096">
    <property type="entry name" value="EDR2-like"/>
</dbReference>
<name>A0AAW1QLF4_9CHLO</name>
<dbReference type="AlphaFoldDB" id="A0AAW1QLF4"/>
<feature type="domain" description="Protein ENHANCED DISEASE RESISTANCE 2 C-terminal" evidence="1">
    <location>
        <begin position="56"/>
        <end position="301"/>
    </location>
</feature>
<dbReference type="InterPro" id="IPR009769">
    <property type="entry name" value="EDR2_C"/>
</dbReference>
<evidence type="ECO:0000259" key="1">
    <source>
        <dbReference type="Pfam" id="PF07059"/>
    </source>
</evidence>
<sequence length="321" mass="34284">MNFFLRRPSFKAQKSDVAIKASDSFSAANSRMVSRVVSTVGTDADPGLLDPVFYSCPGNGGFKIRGANYLKDKRKVAASEPQFRLASVHLVEVPQPTFDIARLLPNIRDPKADLTFVLQLMVPGPPHLALTIAWSGSLPAGHPAMAPQDLIPAAMAGAACAAANGAAATAAEPACNKAPASPFSQLLTRFLEGQGEEADRRRHTGFKLIPSVVQASWIIKQAVGQKPVLLGQKLTTKYFRGPGYFEVDVDVGSSRSAAAAVSLVSGATKSMVIDMAVLFEGQTPEQLPENLLGTVRFSHLDMKTAPFFDTQTGIMHPPRRS</sequence>
<accession>A0AAW1QLF4</accession>
<dbReference type="Pfam" id="PF07059">
    <property type="entry name" value="EDR2_C"/>
    <property type="match status" value="1"/>
</dbReference>
<organism evidence="2 3">
    <name type="scientific">Apatococcus lobatus</name>
    <dbReference type="NCBI Taxonomy" id="904363"/>
    <lineage>
        <taxon>Eukaryota</taxon>
        <taxon>Viridiplantae</taxon>
        <taxon>Chlorophyta</taxon>
        <taxon>core chlorophytes</taxon>
        <taxon>Trebouxiophyceae</taxon>
        <taxon>Chlorellales</taxon>
        <taxon>Chlorellaceae</taxon>
        <taxon>Apatococcus</taxon>
    </lineage>
</organism>
<reference evidence="2 3" key="1">
    <citation type="journal article" date="2024" name="Nat. Commun.">
        <title>Phylogenomics reveals the evolutionary origins of lichenization in chlorophyte algae.</title>
        <authorList>
            <person name="Puginier C."/>
            <person name="Libourel C."/>
            <person name="Otte J."/>
            <person name="Skaloud P."/>
            <person name="Haon M."/>
            <person name="Grisel S."/>
            <person name="Petersen M."/>
            <person name="Berrin J.G."/>
            <person name="Delaux P.M."/>
            <person name="Dal Grande F."/>
            <person name="Keller J."/>
        </authorList>
    </citation>
    <scope>NUCLEOTIDE SEQUENCE [LARGE SCALE GENOMIC DNA]</scope>
    <source>
        <strain evidence="2 3">SAG 2145</strain>
    </source>
</reference>